<evidence type="ECO:0000313" key="8">
    <source>
        <dbReference type="Proteomes" id="UP000194469"/>
    </source>
</evidence>
<name>A0A1Y6FNR5_9SPHN</name>
<feature type="transmembrane region" description="Helical" evidence="5">
    <location>
        <begin position="237"/>
        <end position="258"/>
    </location>
</feature>
<accession>A0A1Y6FNR5</accession>
<evidence type="ECO:0000256" key="3">
    <source>
        <dbReference type="ARBA" id="ARBA00022989"/>
    </source>
</evidence>
<evidence type="ECO:0000259" key="6">
    <source>
        <dbReference type="Pfam" id="PF04932"/>
    </source>
</evidence>
<sequence length="457" mass="49462">MWIPALFLLFVFMTGGGSRSDIASLPFLRAGSVLFACWAIWGLRAADWRRIAVPLVLLALLALWMALQLVPLPPSMWHALPGRDLVVAADRILGQVDLWRPLTLTPSETWNSLLGMTVPVAALLVAGRLDLDGATRVLQALVAIAVVSALLGVLQLVTGNGSPAYLYRITNAGSMVGLFANRNHHAVFQACAILFAAALLRDEFMRRQQRGVYQLAYGAAAILSTAITLMTGSRAGLVAGGVAFLVGYAMLVPAWQARPLAAARPSRAARQKDAGFSRWLVYAPPLLLGALLVTIYSLADRTTSLSRMADNRVAEDLRVQAWPTIQHMIETYWVAGAGFGSFPGVYRIFEPDALLQPAYFNHAHNDWAELLLTGGLPFALIVLVAIVWFGRSVLNRGLGQMLKPRRGDYRLPILSAISLLAAASLVDYPLRTPSIQAMAVILIVVLACLKPGAAQRE</sequence>
<keyword evidence="8" id="KW-1185">Reference proteome</keyword>
<dbReference type="GO" id="GO:0016874">
    <property type="term" value="F:ligase activity"/>
    <property type="evidence" value="ECO:0007669"/>
    <property type="project" value="UniProtKB-KW"/>
</dbReference>
<dbReference type="Proteomes" id="UP000194469">
    <property type="component" value="Unassembled WGS sequence"/>
</dbReference>
<keyword evidence="7" id="KW-0436">Ligase</keyword>
<feature type="transmembrane region" description="Helical" evidence="5">
    <location>
        <begin position="183"/>
        <end position="200"/>
    </location>
</feature>
<organism evidence="7 8">
    <name type="scientific">Sphingopyxis terrae subsp. ummariensis</name>
    <dbReference type="NCBI Taxonomy" id="429001"/>
    <lineage>
        <taxon>Bacteria</taxon>
        <taxon>Pseudomonadati</taxon>
        <taxon>Pseudomonadota</taxon>
        <taxon>Alphaproteobacteria</taxon>
        <taxon>Sphingomonadales</taxon>
        <taxon>Sphingomonadaceae</taxon>
        <taxon>Sphingopyxis</taxon>
    </lineage>
</organism>
<evidence type="ECO:0000256" key="4">
    <source>
        <dbReference type="ARBA" id="ARBA00023136"/>
    </source>
</evidence>
<proteinExistence type="predicted"/>
<feature type="transmembrane region" description="Helical" evidence="5">
    <location>
        <begin position="138"/>
        <end position="157"/>
    </location>
</feature>
<dbReference type="AlphaFoldDB" id="A0A1Y6FNR5"/>
<gene>
    <name evidence="7" type="ORF">SAMN06295984_2036</name>
</gene>
<dbReference type="PANTHER" id="PTHR37422:SF13">
    <property type="entry name" value="LIPOPOLYSACCHARIDE BIOSYNTHESIS PROTEIN PA4999-RELATED"/>
    <property type="match status" value="1"/>
</dbReference>
<dbReference type="InterPro" id="IPR051533">
    <property type="entry name" value="WaaL-like"/>
</dbReference>
<keyword evidence="2 5" id="KW-0812">Transmembrane</keyword>
<protein>
    <submittedName>
        <fullName evidence="7">O-Antigen ligase</fullName>
    </submittedName>
</protein>
<reference evidence="8" key="1">
    <citation type="submission" date="2017-04" db="EMBL/GenBank/DDBJ databases">
        <authorList>
            <person name="Varghese N."/>
            <person name="Submissions S."/>
        </authorList>
    </citation>
    <scope>NUCLEOTIDE SEQUENCE [LARGE SCALE GENOMIC DNA]</scope>
    <source>
        <strain evidence="8">UI2</strain>
    </source>
</reference>
<dbReference type="EMBL" id="FXWL01000002">
    <property type="protein sequence ID" value="SMQ76598.1"/>
    <property type="molecule type" value="Genomic_DNA"/>
</dbReference>
<dbReference type="PANTHER" id="PTHR37422">
    <property type="entry name" value="TEICHURONIC ACID BIOSYNTHESIS PROTEIN TUAE"/>
    <property type="match status" value="1"/>
</dbReference>
<dbReference type="InterPro" id="IPR007016">
    <property type="entry name" value="O-antigen_ligase-rel_domated"/>
</dbReference>
<feature type="transmembrane region" description="Helical" evidence="5">
    <location>
        <begin position="434"/>
        <end position="453"/>
    </location>
</feature>
<feature type="transmembrane region" description="Helical" evidence="5">
    <location>
        <begin position="51"/>
        <end position="70"/>
    </location>
</feature>
<comment type="subcellular location">
    <subcellularLocation>
        <location evidence="1">Membrane</location>
        <topology evidence="1">Multi-pass membrane protein</topology>
    </subcellularLocation>
</comment>
<feature type="transmembrane region" description="Helical" evidence="5">
    <location>
        <begin position="212"/>
        <end position="231"/>
    </location>
</feature>
<evidence type="ECO:0000256" key="1">
    <source>
        <dbReference type="ARBA" id="ARBA00004141"/>
    </source>
</evidence>
<evidence type="ECO:0000313" key="7">
    <source>
        <dbReference type="EMBL" id="SMQ76598.1"/>
    </source>
</evidence>
<dbReference type="Pfam" id="PF04932">
    <property type="entry name" value="Wzy_C"/>
    <property type="match status" value="1"/>
</dbReference>
<keyword evidence="3 5" id="KW-1133">Transmembrane helix</keyword>
<evidence type="ECO:0000256" key="2">
    <source>
        <dbReference type="ARBA" id="ARBA00022692"/>
    </source>
</evidence>
<dbReference type="GO" id="GO:0016020">
    <property type="term" value="C:membrane"/>
    <property type="evidence" value="ECO:0007669"/>
    <property type="project" value="UniProtKB-SubCell"/>
</dbReference>
<feature type="transmembrane region" description="Helical" evidence="5">
    <location>
        <begin position="109"/>
        <end position="126"/>
    </location>
</feature>
<feature type="domain" description="O-antigen ligase-related" evidence="6">
    <location>
        <begin position="219"/>
        <end position="381"/>
    </location>
</feature>
<feature type="transmembrane region" description="Helical" evidence="5">
    <location>
        <begin position="411"/>
        <end position="428"/>
    </location>
</feature>
<feature type="transmembrane region" description="Helical" evidence="5">
    <location>
        <begin position="370"/>
        <end position="390"/>
    </location>
</feature>
<feature type="transmembrane region" description="Helical" evidence="5">
    <location>
        <begin position="279"/>
        <end position="299"/>
    </location>
</feature>
<evidence type="ECO:0000256" key="5">
    <source>
        <dbReference type="SAM" id="Phobius"/>
    </source>
</evidence>
<feature type="transmembrane region" description="Helical" evidence="5">
    <location>
        <begin position="27"/>
        <end position="44"/>
    </location>
</feature>
<keyword evidence="4 5" id="KW-0472">Membrane</keyword>